<dbReference type="AlphaFoldDB" id="A0A1G2PLT2"/>
<dbReference type="GO" id="GO:0006260">
    <property type="term" value="P:DNA replication"/>
    <property type="evidence" value="ECO:0007669"/>
    <property type="project" value="UniProtKB-KW"/>
</dbReference>
<proteinExistence type="predicted"/>
<dbReference type="CDD" id="cd06529">
    <property type="entry name" value="S24_LexA-like"/>
    <property type="match status" value="1"/>
</dbReference>
<dbReference type="InterPro" id="IPR039418">
    <property type="entry name" value="LexA-like"/>
</dbReference>
<keyword evidence="5" id="KW-0805">Transcription regulation</keyword>
<evidence type="ECO:0000313" key="13">
    <source>
        <dbReference type="Proteomes" id="UP000178646"/>
    </source>
</evidence>
<dbReference type="GO" id="GO:0006281">
    <property type="term" value="P:DNA repair"/>
    <property type="evidence" value="ECO:0007669"/>
    <property type="project" value="UniProtKB-KW"/>
</dbReference>
<dbReference type="EMBL" id="MHSU01000035">
    <property type="protein sequence ID" value="OHA49284.1"/>
    <property type="molecule type" value="Genomic_DNA"/>
</dbReference>
<dbReference type="SUPFAM" id="SSF46785">
    <property type="entry name" value="Winged helix' DNA-binding domain"/>
    <property type="match status" value="1"/>
</dbReference>
<dbReference type="PANTHER" id="PTHR33516:SF2">
    <property type="entry name" value="LEXA REPRESSOR-RELATED"/>
    <property type="match status" value="1"/>
</dbReference>
<evidence type="ECO:0000256" key="9">
    <source>
        <dbReference type="ARBA" id="ARBA00023236"/>
    </source>
</evidence>
<dbReference type="Proteomes" id="UP000178646">
    <property type="component" value="Unassembled WGS sequence"/>
</dbReference>
<evidence type="ECO:0000256" key="1">
    <source>
        <dbReference type="ARBA" id="ARBA00022491"/>
    </source>
</evidence>
<dbReference type="InterPro" id="IPR050077">
    <property type="entry name" value="LexA_repressor"/>
</dbReference>
<evidence type="ECO:0000256" key="7">
    <source>
        <dbReference type="ARBA" id="ARBA00023163"/>
    </source>
</evidence>
<sequence length="218" mass="24642">MKKPLTIKQELVYGFICKYIEQNKKSPTREEIQIFLGVKSINSISQYLEALEKGGYLSRRRHDKRNIDLVEVKNNDSKENKFIQIPVVASVGCDNLSTFAEENADEFLQVESSLVKKSKMVAVRAVGNSMNDAGIENGDYVLIDQNAEIQNGDKVVAIVGGMATLKRFEKKESLAVLWPESKDKQYKPIIINQDFKLAGKVISVIPRQFYDDVQIIPN</sequence>
<dbReference type="PANTHER" id="PTHR33516">
    <property type="entry name" value="LEXA REPRESSOR"/>
    <property type="match status" value="1"/>
</dbReference>
<dbReference type="InterPro" id="IPR036388">
    <property type="entry name" value="WH-like_DNA-bd_sf"/>
</dbReference>
<evidence type="ECO:0000259" key="11">
    <source>
        <dbReference type="Pfam" id="PF01726"/>
    </source>
</evidence>
<evidence type="ECO:0000259" key="10">
    <source>
        <dbReference type="Pfam" id="PF00717"/>
    </source>
</evidence>
<gene>
    <name evidence="12" type="ORF">A2W59_00815</name>
</gene>
<keyword evidence="1" id="KW-0678">Repressor</keyword>
<dbReference type="InterPro" id="IPR036390">
    <property type="entry name" value="WH_DNA-bd_sf"/>
</dbReference>
<keyword evidence="6" id="KW-0238">DNA-binding</keyword>
<dbReference type="Gene3D" id="1.10.10.10">
    <property type="entry name" value="Winged helix-like DNA-binding domain superfamily/Winged helix DNA-binding domain"/>
    <property type="match status" value="1"/>
</dbReference>
<evidence type="ECO:0000256" key="8">
    <source>
        <dbReference type="ARBA" id="ARBA00023204"/>
    </source>
</evidence>
<dbReference type="GO" id="GO:0006508">
    <property type="term" value="P:proteolysis"/>
    <property type="evidence" value="ECO:0007669"/>
    <property type="project" value="InterPro"/>
</dbReference>
<evidence type="ECO:0000256" key="2">
    <source>
        <dbReference type="ARBA" id="ARBA00022705"/>
    </source>
</evidence>
<reference evidence="12 13" key="1">
    <citation type="journal article" date="2016" name="Nat. Commun.">
        <title>Thousands of microbial genomes shed light on interconnected biogeochemical processes in an aquifer system.</title>
        <authorList>
            <person name="Anantharaman K."/>
            <person name="Brown C.T."/>
            <person name="Hug L.A."/>
            <person name="Sharon I."/>
            <person name="Castelle C.J."/>
            <person name="Probst A.J."/>
            <person name="Thomas B.C."/>
            <person name="Singh A."/>
            <person name="Wilkins M.J."/>
            <person name="Karaoz U."/>
            <person name="Brodie E.L."/>
            <person name="Williams K.H."/>
            <person name="Hubbard S.S."/>
            <person name="Banfield J.F."/>
        </authorList>
    </citation>
    <scope>NUCLEOTIDE SEQUENCE [LARGE SCALE GENOMIC DNA]</scope>
</reference>
<dbReference type="GO" id="GO:0009432">
    <property type="term" value="P:SOS response"/>
    <property type="evidence" value="ECO:0007669"/>
    <property type="project" value="UniProtKB-KW"/>
</dbReference>
<dbReference type="GO" id="GO:0003677">
    <property type="term" value="F:DNA binding"/>
    <property type="evidence" value="ECO:0007669"/>
    <property type="project" value="UniProtKB-KW"/>
</dbReference>
<dbReference type="GO" id="GO:0004252">
    <property type="term" value="F:serine-type endopeptidase activity"/>
    <property type="evidence" value="ECO:0007669"/>
    <property type="project" value="InterPro"/>
</dbReference>
<accession>A0A1G2PLT2</accession>
<comment type="caution">
    <text evidence="12">The sequence shown here is derived from an EMBL/GenBank/DDBJ whole genome shotgun (WGS) entry which is preliminary data.</text>
</comment>
<keyword evidence="3" id="KW-0227">DNA damage</keyword>
<dbReference type="InterPro" id="IPR036286">
    <property type="entry name" value="LexA/Signal_pep-like_sf"/>
</dbReference>
<evidence type="ECO:0000256" key="3">
    <source>
        <dbReference type="ARBA" id="ARBA00022763"/>
    </source>
</evidence>
<evidence type="ECO:0000256" key="4">
    <source>
        <dbReference type="ARBA" id="ARBA00022801"/>
    </source>
</evidence>
<evidence type="ECO:0000256" key="6">
    <source>
        <dbReference type="ARBA" id="ARBA00023125"/>
    </source>
</evidence>
<keyword evidence="9" id="KW-0742">SOS response</keyword>
<name>A0A1G2PLT2_9BACT</name>
<dbReference type="GO" id="GO:0045892">
    <property type="term" value="P:negative regulation of DNA-templated transcription"/>
    <property type="evidence" value="ECO:0007669"/>
    <property type="project" value="InterPro"/>
</dbReference>
<keyword evidence="4" id="KW-0378">Hydrolase</keyword>
<dbReference type="InterPro" id="IPR006200">
    <property type="entry name" value="LexA"/>
</dbReference>
<dbReference type="SUPFAM" id="SSF51306">
    <property type="entry name" value="LexA/Signal peptidase"/>
    <property type="match status" value="1"/>
</dbReference>
<keyword evidence="8" id="KW-0234">DNA repair</keyword>
<evidence type="ECO:0000313" key="12">
    <source>
        <dbReference type="EMBL" id="OHA49284.1"/>
    </source>
</evidence>
<dbReference type="Pfam" id="PF01726">
    <property type="entry name" value="LexA_DNA_bind"/>
    <property type="match status" value="1"/>
</dbReference>
<dbReference type="Gene3D" id="2.10.109.10">
    <property type="entry name" value="Umud Fragment, subunit A"/>
    <property type="match status" value="1"/>
</dbReference>
<dbReference type="NCBIfam" id="TIGR00498">
    <property type="entry name" value="lexA"/>
    <property type="match status" value="1"/>
</dbReference>
<dbReference type="Pfam" id="PF00717">
    <property type="entry name" value="Peptidase_S24"/>
    <property type="match status" value="1"/>
</dbReference>
<feature type="domain" description="Peptidase S24/S26A/S26B/S26C" evidence="10">
    <location>
        <begin position="98"/>
        <end position="202"/>
    </location>
</feature>
<feature type="domain" description="LexA repressor DNA-binding" evidence="11">
    <location>
        <begin position="3"/>
        <end position="65"/>
    </location>
</feature>
<keyword evidence="7" id="KW-0804">Transcription</keyword>
<dbReference type="InterPro" id="IPR006199">
    <property type="entry name" value="LexA_DNA-bd_dom"/>
</dbReference>
<protein>
    <submittedName>
        <fullName evidence="12">Repressor LexA</fullName>
    </submittedName>
</protein>
<evidence type="ECO:0000256" key="5">
    <source>
        <dbReference type="ARBA" id="ARBA00023015"/>
    </source>
</evidence>
<dbReference type="InterPro" id="IPR015927">
    <property type="entry name" value="Peptidase_S24_S26A/B/C"/>
</dbReference>
<keyword evidence="2" id="KW-0235">DNA replication</keyword>
<organism evidence="12 13">
    <name type="scientific">Candidatus Terrybacteria bacterium RIFCSPHIGHO2_02_41_19</name>
    <dbReference type="NCBI Taxonomy" id="1802364"/>
    <lineage>
        <taxon>Bacteria</taxon>
        <taxon>Candidatus Terryibacteriota</taxon>
    </lineage>
</organism>